<dbReference type="EMBL" id="CP031417">
    <property type="protein sequence ID" value="AXK82565.1"/>
    <property type="molecule type" value="Genomic_DNA"/>
</dbReference>
<keyword evidence="2" id="KW-1185">Reference proteome</keyword>
<organism evidence="1 2">
    <name type="scientific">Pseudolabrys taiwanensis</name>
    <dbReference type="NCBI Taxonomy" id="331696"/>
    <lineage>
        <taxon>Bacteria</taxon>
        <taxon>Pseudomonadati</taxon>
        <taxon>Pseudomonadota</taxon>
        <taxon>Alphaproteobacteria</taxon>
        <taxon>Hyphomicrobiales</taxon>
        <taxon>Xanthobacteraceae</taxon>
        <taxon>Pseudolabrys</taxon>
    </lineage>
</organism>
<gene>
    <name evidence="1" type="ORF">DW352_19795</name>
</gene>
<dbReference type="OrthoDB" id="8450388at2"/>
<accession>A0A346A068</accession>
<dbReference type="RefSeq" id="WP_115692944.1">
    <property type="nucleotide sequence ID" value="NZ_CP031417.1"/>
</dbReference>
<evidence type="ECO:0000313" key="1">
    <source>
        <dbReference type="EMBL" id="AXK82565.1"/>
    </source>
</evidence>
<dbReference type="InterPro" id="IPR045471">
    <property type="entry name" value="DUF6494"/>
</dbReference>
<dbReference type="Proteomes" id="UP000254889">
    <property type="component" value="Chromosome"/>
</dbReference>
<sequence>MNEAAVKAAVDQFLRSVTHSARGEVEKAVRAAAASGKLMAHEPITTGVTFSSEKIGLNVTIYGKIVI</sequence>
<reference evidence="1 2" key="1">
    <citation type="submission" date="2018-07" db="EMBL/GenBank/DDBJ databases">
        <authorList>
            <person name="Quirk P.G."/>
            <person name="Krulwich T.A."/>
        </authorList>
    </citation>
    <scope>NUCLEOTIDE SEQUENCE [LARGE SCALE GENOMIC DNA]</scope>
    <source>
        <strain evidence="1 2">CC-BB4</strain>
    </source>
</reference>
<dbReference type="Pfam" id="PF20104">
    <property type="entry name" value="DUF6494"/>
    <property type="match status" value="1"/>
</dbReference>
<evidence type="ECO:0000313" key="2">
    <source>
        <dbReference type="Proteomes" id="UP000254889"/>
    </source>
</evidence>
<proteinExistence type="predicted"/>
<dbReference type="AlphaFoldDB" id="A0A346A068"/>
<protein>
    <submittedName>
        <fullName evidence="1">Uncharacterized protein</fullName>
    </submittedName>
</protein>
<dbReference type="KEGG" id="ptaw:DW352_19795"/>
<name>A0A346A068_9HYPH</name>